<evidence type="ECO:0000313" key="2">
    <source>
        <dbReference type="Proteomes" id="UP000176204"/>
    </source>
</evidence>
<protein>
    <submittedName>
        <fullName evidence="1">Uncharacterized protein</fullName>
    </submittedName>
</protein>
<name>A0A1H6KZL8_9BACT</name>
<reference evidence="2" key="1">
    <citation type="submission" date="2016-09" db="EMBL/GenBank/DDBJ databases">
        <authorList>
            <person name="Koehorst J."/>
        </authorList>
    </citation>
    <scope>NUCLEOTIDE SEQUENCE [LARGE SCALE GENOMIC DNA]</scope>
</reference>
<dbReference type="AlphaFoldDB" id="A0A1H6KZL8"/>
<dbReference type="STRING" id="1679444.PYTT_0770"/>
<accession>A0A1H6KZL8</accession>
<evidence type="ECO:0000313" key="1">
    <source>
        <dbReference type="EMBL" id="SEH79102.1"/>
    </source>
</evidence>
<organism evidence="1 2">
    <name type="scientific">Akkermansia glycaniphila</name>
    <dbReference type="NCBI Taxonomy" id="1679444"/>
    <lineage>
        <taxon>Bacteria</taxon>
        <taxon>Pseudomonadati</taxon>
        <taxon>Verrucomicrobiota</taxon>
        <taxon>Verrucomicrobiia</taxon>
        <taxon>Verrucomicrobiales</taxon>
        <taxon>Akkermansiaceae</taxon>
        <taxon>Akkermansia</taxon>
    </lineage>
</organism>
<proteinExistence type="predicted"/>
<sequence length="63" mass="7442">MPQITPNVKHKRNFFLKSRQTPFLHTERANFPGNRRKIQAPQTNIFNESTENRVETYETPGVE</sequence>
<gene>
    <name evidence="1" type="ORF">PYTT_0770</name>
</gene>
<dbReference type="KEGG" id="agl:PYTT_0770"/>
<dbReference type="EMBL" id="LT629973">
    <property type="protein sequence ID" value="SEH79102.1"/>
    <property type="molecule type" value="Genomic_DNA"/>
</dbReference>
<dbReference type="Proteomes" id="UP000176204">
    <property type="component" value="Chromosome I"/>
</dbReference>
<keyword evidence="2" id="KW-1185">Reference proteome</keyword>